<sequence>MKFIAGIFTTICCMVIYSNLAGTERSYLTRDRAVDRFNNIARKFSSAALELKNSVELLDSSNPSTIAHAKQALKQCRLQYKGIEFLMEYFFKSAAVIYNGPPKFEVEEPYMEYQEPTGLQVIEGLLFEKITNESKVSLREQADIVYSSAKDLTATIFGFKATDNQILESIKLELIRINTLGITGYDAPLLKTGIEESEAAFQSIQYVLSVFAEVNSNDSVGIYLSGSIKYLQDHPGFDDFDRLTFLTEYALPLERNIHKLINEKHLELNTSAGILNYDAGDLFNDDVININAFPSSDTINNQHLVQLGKKLFFEKALSANNKISCATCHDPAKHFSDGLPKSVAFDGHSHVTRNAPSLFYAGFQFGQFWDARAKTLEEQIQTVVSNPSEMNSNGATVVGNLSAKSSYHPDFKRAFSNLQDSLISFRKVSQAIAAYVRTLNPRTSAFDDYIKGDKSALTKQQIKGFNLFMGKAQCGTCHFAPLFNGLVPPLYNMSELEVLGTPANGDLEKALNDTDNGRYNFFPLEVYQKAFKTPTVRNASATAPYMHNGAFKTLEKVVEFYNKGGGNGIGLNIKGQTLSSIPLNLNDDEIKDIVSFINSLEDKVPG</sequence>
<keyword evidence="10" id="KW-1185">Reference proteome</keyword>
<dbReference type="InterPro" id="IPR036909">
    <property type="entry name" value="Cyt_c-like_dom_sf"/>
</dbReference>
<keyword evidence="2 7" id="KW-0349">Heme</keyword>
<keyword evidence="3 7" id="KW-0479">Metal-binding</keyword>
<dbReference type="Gene3D" id="1.10.760.10">
    <property type="entry name" value="Cytochrome c-like domain"/>
    <property type="match status" value="2"/>
</dbReference>
<keyword evidence="4" id="KW-0732">Signal</keyword>
<dbReference type="PROSITE" id="PS51007">
    <property type="entry name" value="CYTC"/>
    <property type="match status" value="2"/>
</dbReference>
<reference evidence="9 10" key="1">
    <citation type="submission" date="2023-07" db="EMBL/GenBank/DDBJ databases">
        <authorList>
            <person name="Lian W.-H."/>
        </authorList>
    </citation>
    <scope>NUCLEOTIDE SEQUENCE [LARGE SCALE GENOMIC DNA]</scope>
    <source>
        <strain evidence="9 10">SYSU DXS3180</strain>
    </source>
</reference>
<dbReference type="EMBL" id="JAULBC010000005">
    <property type="protein sequence ID" value="MEX6689173.1"/>
    <property type="molecule type" value="Genomic_DNA"/>
</dbReference>
<name>A0ABV3ZH86_9BACT</name>
<dbReference type="GO" id="GO:0004601">
    <property type="term" value="F:peroxidase activity"/>
    <property type="evidence" value="ECO:0007669"/>
    <property type="project" value="UniProtKB-KW"/>
</dbReference>
<dbReference type="Pfam" id="PF03150">
    <property type="entry name" value="CCP_MauG"/>
    <property type="match status" value="1"/>
</dbReference>
<keyword evidence="5" id="KW-0560">Oxidoreductase</keyword>
<gene>
    <name evidence="9" type="ORF">QTN47_16815</name>
</gene>
<organism evidence="9 10">
    <name type="scientific">Danxiaibacter flavus</name>
    <dbReference type="NCBI Taxonomy" id="3049108"/>
    <lineage>
        <taxon>Bacteria</taxon>
        <taxon>Pseudomonadati</taxon>
        <taxon>Bacteroidota</taxon>
        <taxon>Chitinophagia</taxon>
        <taxon>Chitinophagales</taxon>
        <taxon>Chitinophagaceae</taxon>
        <taxon>Danxiaibacter</taxon>
    </lineage>
</organism>
<feature type="domain" description="Cytochrome c" evidence="8">
    <location>
        <begin position="459"/>
        <end position="601"/>
    </location>
</feature>
<dbReference type="PANTHER" id="PTHR30600:SF10">
    <property type="entry name" value="BLL6722 PROTEIN"/>
    <property type="match status" value="1"/>
</dbReference>
<evidence type="ECO:0000259" key="8">
    <source>
        <dbReference type="PROSITE" id="PS51007"/>
    </source>
</evidence>
<keyword evidence="9" id="KW-0575">Peroxidase</keyword>
<evidence type="ECO:0000256" key="2">
    <source>
        <dbReference type="ARBA" id="ARBA00022617"/>
    </source>
</evidence>
<evidence type="ECO:0000256" key="1">
    <source>
        <dbReference type="ARBA" id="ARBA00004196"/>
    </source>
</evidence>
<keyword evidence="6 7" id="KW-0408">Iron</keyword>
<dbReference type="PANTHER" id="PTHR30600">
    <property type="entry name" value="CYTOCHROME C PEROXIDASE-RELATED"/>
    <property type="match status" value="1"/>
</dbReference>
<dbReference type="Proteomes" id="UP001560573">
    <property type="component" value="Unassembled WGS sequence"/>
</dbReference>
<accession>A0ABV3ZH86</accession>
<dbReference type="SUPFAM" id="SSF46626">
    <property type="entry name" value="Cytochrome c"/>
    <property type="match status" value="2"/>
</dbReference>
<comment type="caution">
    <text evidence="9">The sequence shown here is derived from an EMBL/GenBank/DDBJ whole genome shotgun (WGS) entry which is preliminary data.</text>
</comment>
<evidence type="ECO:0000313" key="9">
    <source>
        <dbReference type="EMBL" id="MEX6689173.1"/>
    </source>
</evidence>
<evidence type="ECO:0000256" key="3">
    <source>
        <dbReference type="ARBA" id="ARBA00022723"/>
    </source>
</evidence>
<protein>
    <submittedName>
        <fullName evidence="9">Cytochrome c peroxidase</fullName>
    </submittedName>
</protein>
<proteinExistence type="predicted"/>
<dbReference type="InterPro" id="IPR051395">
    <property type="entry name" value="Cytochrome_c_Peroxidase/MauG"/>
</dbReference>
<evidence type="ECO:0000256" key="6">
    <source>
        <dbReference type="ARBA" id="ARBA00023004"/>
    </source>
</evidence>
<evidence type="ECO:0000313" key="10">
    <source>
        <dbReference type="Proteomes" id="UP001560573"/>
    </source>
</evidence>
<feature type="domain" description="Cytochrome c" evidence="8">
    <location>
        <begin position="303"/>
        <end position="440"/>
    </location>
</feature>
<dbReference type="InterPro" id="IPR009056">
    <property type="entry name" value="Cyt_c-like_dom"/>
</dbReference>
<comment type="subcellular location">
    <subcellularLocation>
        <location evidence="1">Cell envelope</location>
    </subcellularLocation>
</comment>
<dbReference type="InterPro" id="IPR038352">
    <property type="entry name" value="Imelysin_sf"/>
</dbReference>
<evidence type="ECO:0000256" key="5">
    <source>
        <dbReference type="ARBA" id="ARBA00023002"/>
    </source>
</evidence>
<dbReference type="Gene3D" id="1.20.1420.20">
    <property type="entry name" value="M75 peptidase, HXXE motif"/>
    <property type="match status" value="1"/>
</dbReference>
<dbReference type="RefSeq" id="WP_369330580.1">
    <property type="nucleotide sequence ID" value="NZ_JAULBC010000005.1"/>
</dbReference>
<dbReference type="InterPro" id="IPR004852">
    <property type="entry name" value="Di-haem_cyt_c_peroxidsae"/>
</dbReference>
<evidence type="ECO:0000256" key="4">
    <source>
        <dbReference type="ARBA" id="ARBA00022729"/>
    </source>
</evidence>
<evidence type="ECO:0000256" key="7">
    <source>
        <dbReference type="PROSITE-ProRule" id="PRU00433"/>
    </source>
</evidence>